<reference evidence="4 5" key="1">
    <citation type="submission" date="2019-11" db="EMBL/GenBank/DDBJ databases">
        <authorList>
            <person name="Dong K."/>
        </authorList>
    </citation>
    <scope>NUCLEOTIDE SEQUENCE [LARGE SCALE GENOMIC DNA]</scope>
    <source>
        <strain evidence="4 5">NBRC 111993</strain>
    </source>
</reference>
<evidence type="ECO:0000259" key="3">
    <source>
        <dbReference type="PROSITE" id="PS51186"/>
    </source>
</evidence>
<dbReference type="InterPro" id="IPR000182">
    <property type="entry name" value="GNAT_dom"/>
</dbReference>
<dbReference type="InterPro" id="IPR050680">
    <property type="entry name" value="YpeA/RimI_acetyltransf"/>
</dbReference>
<evidence type="ECO:0000256" key="2">
    <source>
        <dbReference type="ARBA" id="ARBA00023315"/>
    </source>
</evidence>
<keyword evidence="1 4" id="KW-0808">Transferase</keyword>
<keyword evidence="2" id="KW-0012">Acyltransferase</keyword>
<dbReference type="PANTHER" id="PTHR43420:SF44">
    <property type="entry name" value="ACETYLTRANSFERASE YPEA"/>
    <property type="match status" value="1"/>
</dbReference>
<dbReference type="GO" id="GO:0016747">
    <property type="term" value="F:acyltransferase activity, transferring groups other than amino-acyl groups"/>
    <property type="evidence" value="ECO:0007669"/>
    <property type="project" value="InterPro"/>
</dbReference>
<dbReference type="AlphaFoldDB" id="A0A6L6J5M9"/>
<evidence type="ECO:0000313" key="5">
    <source>
        <dbReference type="Proteomes" id="UP000478183"/>
    </source>
</evidence>
<evidence type="ECO:0000256" key="1">
    <source>
        <dbReference type="ARBA" id="ARBA00022679"/>
    </source>
</evidence>
<dbReference type="PANTHER" id="PTHR43420">
    <property type="entry name" value="ACETYLTRANSFERASE"/>
    <property type="match status" value="1"/>
</dbReference>
<dbReference type="Pfam" id="PF00583">
    <property type="entry name" value="Acetyltransf_1"/>
    <property type="match status" value="1"/>
</dbReference>
<organism evidence="4 5">
    <name type="scientific">Paracoccus aestuariivivens</name>
    <dbReference type="NCBI Taxonomy" id="1820333"/>
    <lineage>
        <taxon>Bacteria</taxon>
        <taxon>Pseudomonadati</taxon>
        <taxon>Pseudomonadota</taxon>
        <taxon>Alphaproteobacteria</taxon>
        <taxon>Rhodobacterales</taxon>
        <taxon>Paracoccaceae</taxon>
        <taxon>Paracoccus</taxon>
    </lineage>
</organism>
<dbReference type="Proteomes" id="UP000478183">
    <property type="component" value="Unassembled WGS sequence"/>
</dbReference>
<feature type="domain" description="N-acetyltransferase" evidence="3">
    <location>
        <begin position="1"/>
        <end position="133"/>
    </location>
</feature>
<dbReference type="OrthoDB" id="9804026at2"/>
<comment type="caution">
    <text evidence="4">The sequence shown here is derived from an EMBL/GenBank/DDBJ whole genome shotgun (WGS) entry which is preliminary data.</text>
</comment>
<dbReference type="EMBL" id="WMIE01000001">
    <property type="protein sequence ID" value="MTH76505.1"/>
    <property type="molecule type" value="Genomic_DNA"/>
</dbReference>
<dbReference type="InterPro" id="IPR016181">
    <property type="entry name" value="Acyl_CoA_acyltransferase"/>
</dbReference>
<dbReference type="RefSeq" id="WP_155093879.1">
    <property type="nucleotide sequence ID" value="NZ_WMIE01000001.1"/>
</dbReference>
<sequence>MSADLLADLHLRCFRAYPRPWSAAEIEDLLASRLNFLLHRPNGFLIGRNVADEAELLTVAVSPDSRRQGLARSMLGEFHETARARGAIEAFLEVASDNEPARALYLSEGWAEVGLRRNYYARGIDAVLMRRAL</sequence>
<accession>A0A6L6J5M9</accession>
<dbReference type="Gene3D" id="3.40.630.30">
    <property type="match status" value="1"/>
</dbReference>
<dbReference type="CDD" id="cd04301">
    <property type="entry name" value="NAT_SF"/>
    <property type="match status" value="1"/>
</dbReference>
<dbReference type="SUPFAM" id="SSF55729">
    <property type="entry name" value="Acyl-CoA N-acyltransferases (Nat)"/>
    <property type="match status" value="1"/>
</dbReference>
<dbReference type="PROSITE" id="PS51186">
    <property type="entry name" value="GNAT"/>
    <property type="match status" value="1"/>
</dbReference>
<proteinExistence type="predicted"/>
<protein>
    <submittedName>
        <fullName evidence="4">GNAT family N-acetyltransferase</fullName>
    </submittedName>
</protein>
<evidence type="ECO:0000313" key="4">
    <source>
        <dbReference type="EMBL" id="MTH76505.1"/>
    </source>
</evidence>
<keyword evidence="5" id="KW-1185">Reference proteome</keyword>
<gene>
    <name evidence="4" type="ORF">GL286_02040</name>
</gene>
<name>A0A6L6J5M9_9RHOB</name>